<organism evidence="2 3">
    <name type="scientific">Phytophthora oleae</name>
    <dbReference type="NCBI Taxonomy" id="2107226"/>
    <lineage>
        <taxon>Eukaryota</taxon>
        <taxon>Sar</taxon>
        <taxon>Stramenopiles</taxon>
        <taxon>Oomycota</taxon>
        <taxon>Peronosporomycetes</taxon>
        <taxon>Peronosporales</taxon>
        <taxon>Peronosporaceae</taxon>
        <taxon>Phytophthora</taxon>
    </lineage>
</organism>
<dbReference type="AlphaFoldDB" id="A0ABD3F6V4"/>
<keyword evidence="3" id="KW-1185">Reference proteome</keyword>
<feature type="region of interest" description="Disordered" evidence="1">
    <location>
        <begin position="368"/>
        <end position="420"/>
    </location>
</feature>
<evidence type="ECO:0000313" key="3">
    <source>
        <dbReference type="Proteomes" id="UP001632037"/>
    </source>
</evidence>
<dbReference type="Proteomes" id="UP001632037">
    <property type="component" value="Unassembled WGS sequence"/>
</dbReference>
<accession>A0ABD3F6V4</accession>
<sequence length="420" mass="47615">MSSPRLLQELRARTDPKCVVKEVFPHPLLTRYCCIWVGGRRWPTKRTYFAEAAAKKTRDKGLSHLECRRLQWGVKNPNIHAALGHLKWQDIRRISGITAWGERLVYRLKVRGFRLYLTDSSRIGCPHPKCADHKGTLSHVFWHCTHAQELWKVFAHLWSSVGHTADIARPETVFAFAMTGLPRGFVDVLENKYRWTNPEHQSRILELLPQAAQNGRRIMVITVLQLIWKWRMEYLEPTPNATPTRYTALLRLRLRQSLYQLVATARDLNYPPAEFQAIDLVVDALTSQHVNILRPVPPTSSHYVLFFDGGSRGNPGPGGSGSVIIKVDARDGSFHPCWVASMAYGRQSTTLSTRAYYKAFSRTQSTFESHSRRWGQPTHCQAAARSTGAKGTPSSNTLPALPVNGRQMRSSHLVPPLPCL</sequence>
<evidence type="ECO:0000313" key="2">
    <source>
        <dbReference type="EMBL" id="KAL3661421.1"/>
    </source>
</evidence>
<comment type="caution">
    <text evidence="2">The sequence shown here is derived from an EMBL/GenBank/DDBJ whole genome shotgun (WGS) entry which is preliminary data.</text>
</comment>
<proteinExistence type="predicted"/>
<protein>
    <recommendedName>
        <fullName evidence="4">Reverse transcriptase zinc-binding domain-containing protein</fullName>
    </recommendedName>
</protein>
<evidence type="ECO:0000256" key="1">
    <source>
        <dbReference type="SAM" id="MobiDB-lite"/>
    </source>
</evidence>
<reference evidence="2 3" key="1">
    <citation type="submission" date="2024-09" db="EMBL/GenBank/DDBJ databases">
        <title>Genome sequencing and assembly of Phytophthora oleae, isolate VK10A, causative agent of rot of olive drupes.</title>
        <authorList>
            <person name="Conti Taguali S."/>
            <person name="Riolo M."/>
            <person name="La Spada F."/>
            <person name="Cacciola S.O."/>
            <person name="Dionisio G."/>
        </authorList>
    </citation>
    <scope>NUCLEOTIDE SEQUENCE [LARGE SCALE GENOMIC DNA]</scope>
    <source>
        <strain evidence="2 3">VK10A</strain>
    </source>
</reference>
<dbReference type="EMBL" id="JBIMZQ010000036">
    <property type="protein sequence ID" value="KAL3661421.1"/>
    <property type="molecule type" value="Genomic_DNA"/>
</dbReference>
<gene>
    <name evidence="2" type="ORF">V7S43_013624</name>
</gene>
<evidence type="ECO:0008006" key="4">
    <source>
        <dbReference type="Google" id="ProtNLM"/>
    </source>
</evidence>
<name>A0ABD3F6V4_9STRA</name>